<name>A0A952FT07_9PROT</name>
<dbReference type="InterPro" id="IPR000073">
    <property type="entry name" value="AB_hydrolase_1"/>
</dbReference>
<proteinExistence type="predicted"/>
<dbReference type="EMBL" id="JAEKLZ010000449">
    <property type="protein sequence ID" value="MBW8728755.1"/>
    <property type="molecule type" value="Genomic_DNA"/>
</dbReference>
<dbReference type="GO" id="GO:0016787">
    <property type="term" value="F:hydrolase activity"/>
    <property type="evidence" value="ECO:0007669"/>
    <property type="project" value="UniProtKB-KW"/>
</dbReference>
<dbReference type="PRINTS" id="PR00111">
    <property type="entry name" value="ABHYDROLASE"/>
</dbReference>
<gene>
    <name evidence="3" type="ORF">JF625_26860</name>
</gene>
<comment type="caution">
    <text evidence="3">The sequence shown here is derived from an EMBL/GenBank/DDBJ whole genome shotgun (WGS) entry which is preliminary data.</text>
</comment>
<evidence type="ECO:0000313" key="3">
    <source>
        <dbReference type="EMBL" id="MBW8728755.1"/>
    </source>
</evidence>
<accession>A0A952FT07</accession>
<keyword evidence="1" id="KW-0732">Signal</keyword>
<feature type="chain" id="PRO_5036831784" evidence="1">
    <location>
        <begin position="23"/>
        <end position="296"/>
    </location>
</feature>
<dbReference type="InterPro" id="IPR029058">
    <property type="entry name" value="AB_hydrolase_fold"/>
</dbReference>
<dbReference type="Gene3D" id="3.40.50.1820">
    <property type="entry name" value="alpha/beta hydrolase"/>
    <property type="match status" value="1"/>
</dbReference>
<protein>
    <submittedName>
        <fullName evidence="3">Alpha/beta fold hydrolase</fullName>
    </submittedName>
</protein>
<reference evidence="3" key="1">
    <citation type="submission" date="2020-06" db="EMBL/GenBank/DDBJ databases">
        <title>Stable isotope informed genome-resolved metagenomics uncovers potential trophic interactions in rhizosphere soil.</title>
        <authorList>
            <person name="Starr E.P."/>
            <person name="Shi S."/>
            <person name="Blazewicz S.J."/>
            <person name="Koch B.J."/>
            <person name="Probst A.J."/>
            <person name="Hungate B.A."/>
            <person name="Pett-Ridge J."/>
            <person name="Firestone M.K."/>
            <person name="Banfield J.F."/>
        </authorList>
    </citation>
    <scope>NUCLEOTIDE SEQUENCE</scope>
    <source>
        <strain evidence="3">YM_69_17</strain>
    </source>
</reference>
<dbReference type="Pfam" id="PF00561">
    <property type="entry name" value="Abhydrolase_1"/>
    <property type="match status" value="1"/>
</dbReference>
<dbReference type="InterPro" id="IPR050266">
    <property type="entry name" value="AB_hydrolase_sf"/>
</dbReference>
<evidence type="ECO:0000256" key="1">
    <source>
        <dbReference type="SAM" id="SignalP"/>
    </source>
</evidence>
<evidence type="ECO:0000313" key="4">
    <source>
        <dbReference type="Proteomes" id="UP000700706"/>
    </source>
</evidence>
<feature type="domain" description="AB hydrolase-1" evidence="2">
    <location>
        <begin position="50"/>
        <end position="163"/>
    </location>
</feature>
<dbReference type="Proteomes" id="UP000700706">
    <property type="component" value="Unassembled WGS sequence"/>
</dbReference>
<dbReference type="SUPFAM" id="SSF53474">
    <property type="entry name" value="alpha/beta-Hydrolases"/>
    <property type="match status" value="1"/>
</dbReference>
<dbReference type="AlphaFoldDB" id="A0A952FT07"/>
<evidence type="ECO:0000259" key="2">
    <source>
        <dbReference type="Pfam" id="PF00561"/>
    </source>
</evidence>
<keyword evidence="3" id="KW-0378">Hydrolase</keyword>
<organism evidence="3 4">
    <name type="scientific">Inquilinus limosus</name>
    <dbReference type="NCBI Taxonomy" id="171674"/>
    <lineage>
        <taxon>Bacteria</taxon>
        <taxon>Pseudomonadati</taxon>
        <taxon>Pseudomonadota</taxon>
        <taxon>Alphaproteobacteria</taxon>
        <taxon>Rhodospirillales</taxon>
        <taxon>Rhodospirillaceae</taxon>
        <taxon>Inquilinus</taxon>
    </lineage>
</organism>
<feature type="signal peptide" evidence="1">
    <location>
        <begin position="1"/>
        <end position="22"/>
    </location>
</feature>
<sequence>MLKTILTGVLAAAALVAGPAAAQTPAAIRSGHAEAGGISYYYEVQGQGEPLLLLHGGLGSIDMFRPLLPALAAKRQVIAVDLQGHGRTPLGDRPIDLVAMGADMAAVLQQLGVKQADVLGYSMGGGVAFQLAVQHPEMVRRLALVSAGYAQDGFYPEMLPQQAAVGAGMAEMMKGTPMYTSYVAVAPKPDDFPRLLDAMGAMMRKPYDFSADVPKLTMPVMLVFGDSDMYRPEHVVKFYQLLGGGLRDAGWQREHMSRNRLAILPGATHYDIFLSPQLPATVMPFLNGESATADWK</sequence>
<dbReference type="PANTHER" id="PTHR43798">
    <property type="entry name" value="MONOACYLGLYCEROL LIPASE"/>
    <property type="match status" value="1"/>
</dbReference>